<reference evidence="1" key="1">
    <citation type="submission" date="2021-11" db="EMBL/GenBank/DDBJ databases">
        <title>Isoprene-degrading acetogen.</title>
        <authorList>
            <person name="Yang Y."/>
            <person name="Jin H."/>
            <person name="Yan J."/>
        </authorList>
    </citation>
    <scope>NUCLEOTIDE SEQUENCE</scope>
    <source>
        <strain evidence="1">Berkeley</strain>
    </source>
</reference>
<organism evidence="1 2">
    <name type="scientific">Acetobacterium wieringae</name>
    <dbReference type="NCBI Taxonomy" id="52694"/>
    <lineage>
        <taxon>Bacteria</taxon>
        <taxon>Bacillati</taxon>
        <taxon>Bacillota</taxon>
        <taxon>Clostridia</taxon>
        <taxon>Eubacteriales</taxon>
        <taxon>Eubacteriaceae</taxon>
        <taxon>Acetobacterium</taxon>
    </lineage>
</organism>
<evidence type="ECO:0000313" key="1">
    <source>
        <dbReference type="EMBL" id="UYO64026.1"/>
    </source>
</evidence>
<dbReference type="Proteomes" id="UP001163550">
    <property type="component" value="Chromosome"/>
</dbReference>
<protein>
    <submittedName>
        <fullName evidence="1">Uncharacterized protein</fullName>
    </submittedName>
</protein>
<sequence length="72" mass="7950">MKSIRTKLIVYFSGLILVVCAIFTFVSINALTNAVVTEAEKSLETQAQNSADIISSRNEQNYIYLEGDCFPG</sequence>
<gene>
    <name evidence="1" type="ORF">LNN31_06325</name>
</gene>
<dbReference type="RefSeq" id="WP_228880488.1">
    <property type="nucleotide sequence ID" value="NZ_CABIIK010000023.1"/>
</dbReference>
<evidence type="ECO:0000313" key="2">
    <source>
        <dbReference type="Proteomes" id="UP001163550"/>
    </source>
</evidence>
<dbReference type="EMBL" id="CP087994">
    <property type="protein sequence ID" value="UYO64026.1"/>
    <property type="molecule type" value="Genomic_DNA"/>
</dbReference>
<accession>A0ABY6HHL3</accession>
<proteinExistence type="predicted"/>
<keyword evidence="2" id="KW-1185">Reference proteome</keyword>
<name>A0ABY6HHL3_9FIRM</name>